<feature type="domain" description="Transketolase N-terminal" evidence="4">
    <location>
        <begin position="18"/>
        <end position="278"/>
    </location>
</feature>
<comment type="similarity">
    <text evidence="2">Belongs to the transketolase family.</text>
</comment>
<dbReference type="Proteomes" id="UP000178155">
    <property type="component" value="Unassembled WGS sequence"/>
</dbReference>
<evidence type="ECO:0000256" key="3">
    <source>
        <dbReference type="ARBA" id="ARBA00023052"/>
    </source>
</evidence>
<evidence type="ECO:0000313" key="5">
    <source>
        <dbReference type="EMBL" id="OGN34068.1"/>
    </source>
</evidence>
<dbReference type="Pfam" id="PF00456">
    <property type="entry name" value="Transketolase_N"/>
    <property type="match status" value="1"/>
</dbReference>
<dbReference type="Gene3D" id="3.40.50.970">
    <property type="match status" value="1"/>
</dbReference>
<keyword evidence="3" id="KW-0786">Thiamine pyrophosphate</keyword>
<dbReference type="PANTHER" id="PTHR47514">
    <property type="entry name" value="TRANSKETOLASE N-TERMINAL SECTION-RELATED"/>
    <property type="match status" value="1"/>
</dbReference>
<gene>
    <name evidence="5" type="ORF">A3I39_01710</name>
</gene>
<comment type="caution">
    <text evidence="5">The sequence shown here is derived from an EMBL/GenBank/DDBJ whole genome shotgun (WGS) entry which is preliminary data.</text>
</comment>
<accession>A0A1F8HAR4</accession>
<sequence>MYLHDEKIKFLEGKALEIRRSIIEMLMAAGSGHTAGPLDMADIFTTLFFHTLKHNPKKPDWSERDLVVLSNGHICPVYYATLAHSGYLPIEELKTLRKFGSRLQGHPHRDFLPFLETSSGPLGSGLSQAVGMALALRMDPPSPAGYGGASAGSGFGAHRYVYCLMSDGELDEGNSWEGAMLGGKEKLHNLIAIVDRNNIQIDGYTEDIMPLDSLRARWEAWNWHVQEIDGHNHYDIDMAINRAKAVFEKPSVIIAHTIPGKGIHEIEGDFRWHGVPPGKGPEDVWPKGEQGKEMLKELRTLQGNIKSEHQ</sequence>
<dbReference type="EMBL" id="MGKW01000019">
    <property type="protein sequence ID" value="OGN34068.1"/>
    <property type="molecule type" value="Genomic_DNA"/>
</dbReference>
<dbReference type="InterPro" id="IPR029061">
    <property type="entry name" value="THDP-binding"/>
</dbReference>
<comment type="cofactor">
    <cofactor evidence="1">
        <name>thiamine diphosphate</name>
        <dbReference type="ChEBI" id="CHEBI:58937"/>
    </cofactor>
</comment>
<evidence type="ECO:0000256" key="1">
    <source>
        <dbReference type="ARBA" id="ARBA00001964"/>
    </source>
</evidence>
<dbReference type="SUPFAM" id="SSF52518">
    <property type="entry name" value="Thiamin diphosphate-binding fold (THDP-binding)"/>
    <property type="match status" value="1"/>
</dbReference>
<dbReference type="AlphaFoldDB" id="A0A1F8HAR4"/>
<organism evidence="5 6">
    <name type="scientific">Candidatus Yanofskybacteria bacterium RIFCSPLOWO2_02_FULL_47_9b</name>
    <dbReference type="NCBI Taxonomy" id="1802708"/>
    <lineage>
        <taxon>Bacteria</taxon>
        <taxon>Candidatus Yanofskyibacteriota</taxon>
    </lineage>
</organism>
<dbReference type="InterPro" id="IPR005474">
    <property type="entry name" value="Transketolase_N"/>
</dbReference>
<dbReference type="PANTHER" id="PTHR47514:SF1">
    <property type="entry name" value="TRANSKETOLASE N-TERMINAL SECTION-RELATED"/>
    <property type="match status" value="1"/>
</dbReference>
<evidence type="ECO:0000313" key="6">
    <source>
        <dbReference type="Proteomes" id="UP000178155"/>
    </source>
</evidence>
<proteinExistence type="inferred from homology"/>
<name>A0A1F8HAR4_9BACT</name>
<dbReference type="CDD" id="cd02012">
    <property type="entry name" value="TPP_TK"/>
    <property type="match status" value="1"/>
</dbReference>
<evidence type="ECO:0000256" key="2">
    <source>
        <dbReference type="ARBA" id="ARBA00007131"/>
    </source>
</evidence>
<reference evidence="5 6" key="1">
    <citation type="journal article" date="2016" name="Nat. Commun.">
        <title>Thousands of microbial genomes shed light on interconnected biogeochemical processes in an aquifer system.</title>
        <authorList>
            <person name="Anantharaman K."/>
            <person name="Brown C.T."/>
            <person name="Hug L.A."/>
            <person name="Sharon I."/>
            <person name="Castelle C.J."/>
            <person name="Probst A.J."/>
            <person name="Thomas B.C."/>
            <person name="Singh A."/>
            <person name="Wilkins M.J."/>
            <person name="Karaoz U."/>
            <person name="Brodie E.L."/>
            <person name="Williams K.H."/>
            <person name="Hubbard S.S."/>
            <person name="Banfield J.F."/>
        </authorList>
    </citation>
    <scope>NUCLEOTIDE SEQUENCE [LARGE SCALE GENOMIC DNA]</scope>
</reference>
<evidence type="ECO:0000259" key="4">
    <source>
        <dbReference type="Pfam" id="PF00456"/>
    </source>
</evidence>
<protein>
    <submittedName>
        <fullName evidence="5">Transketolase</fullName>
    </submittedName>
</protein>